<sequence>MDLVKEEKYSLCQACLSNDRLRKPLDENYALYMQLLGDPEKYTHGVTKDLLLCWECTARLNSLRTFQNRIKNAQQVLQQYMYQLNETPQSLSTLKVEITDHYDHLMQNDLTNIIILSHHTCDTEIKSENQDKKDVYDDIDNEINDYDNDNEIVDNNIISEIDKQIDYTQNLLFENENQSDYQPIKLRRKERKKKKEKSAVRKIRSQVSIRKYEKYALVDKKLNIEGDDLKKWYTKMKLSEKEMEDVLNKDRVSKATWRFEKKCKDCHIVYRRSIDLKRHIAFHHLKAADSLRCAQCRAKCTCQSDLKRHWLSAHTCVYKCVACDVTCRDSNEMSRHVNKEHTAVYKCVECGVTRSTLRNFSEHYKESHENVVCDYCSRSFHKKTTLIKHIKYKHTAPICDICNRMLQNHKALTKHRYIVHAITVRGPQPRDLAYCVECDKQFPTIYKYKYHLSQSPRHQNKNKFMKACPECGKVFSRTACMNHHYKLVHLKDTRYKCDICNKCFAMNSRLKQHQRIVHQKIGLPKNKMCDICGRGFTTNRILIEHRRTHTGERPYKCGYCECAFAQKGAMLVHQRTQHKNVLHNNE</sequence>
<protein>
    <submittedName>
        <fullName evidence="1">Uncharacterized protein</fullName>
    </submittedName>
</protein>
<keyword evidence="2" id="KW-1185">Reference proteome</keyword>
<comment type="caution">
    <text evidence="1">The sequence shown here is derived from an EMBL/GenBank/DDBJ whole genome shotgun (WGS) entry which is preliminary data.</text>
</comment>
<evidence type="ECO:0000313" key="2">
    <source>
        <dbReference type="Proteomes" id="UP000824533"/>
    </source>
</evidence>
<dbReference type="Proteomes" id="UP000824533">
    <property type="component" value="Linkage Group LG01"/>
</dbReference>
<proteinExistence type="predicted"/>
<dbReference type="EMBL" id="CM034387">
    <property type="protein sequence ID" value="KAJ0184284.1"/>
    <property type="molecule type" value="Genomic_DNA"/>
</dbReference>
<name>A0ACC1DKK2_9NEOP</name>
<organism evidence="1 2">
    <name type="scientific">Dendrolimus kikuchii</name>
    <dbReference type="NCBI Taxonomy" id="765133"/>
    <lineage>
        <taxon>Eukaryota</taxon>
        <taxon>Metazoa</taxon>
        <taxon>Ecdysozoa</taxon>
        <taxon>Arthropoda</taxon>
        <taxon>Hexapoda</taxon>
        <taxon>Insecta</taxon>
        <taxon>Pterygota</taxon>
        <taxon>Neoptera</taxon>
        <taxon>Endopterygota</taxon>
        <taxon>Lepidoptera</taxon>
        <taxon>Glossata</taxon>
        <taxon>Ditrysia</taxon>
        <taxon>Bombycoidea</taxon>
        <taxon>Lasiocampidae</taxon>
        <taxon>Dendrolimus</taxon>
    </lineage>
</organism>
<reference evidence="1 2" key="1">
    <citation type="journal article" date="2021" name="Front. Genet.">
        <title>Chromosome-Level Genome Assembly Reveals Significant Gene Expansion in the Toll and IMD Signaling Pathways of Dendrolimus kikuchii.</title>
        <authorList>
            <person name="Zhou J."/>
            <person name="Wu P."/>
            <person name="Xiong Z."/>
            <person name="Liu N."/>
            <person name="Zhao N."/>
            <person name="Ji M."/>
            <person name="Qiu Y."/>
            <person name="Yang B."/>
        </authorList>
    </citation>
    <scope>NUCLEOTIDE SEQUENCE [LARGE SCALE GENOMIC DNA]</scope>
    <source>
        <strain evidence="1">Ann1</strain>
    </source>
</reference>
<accession>A0ACC1DKK2</accession>
<gene>
    <name evidence="1" type="ORF">K1T71_000707</name>
</gene>
<evidence type="ECO:0000313" key="1">
    <source>
        <dbReference type="EMBL" id="KAJ0184284.1"/>
    </source>
</evidence>